<keyword evidence="5" id="KW-0547">Nucleotide-binding</keyword>
<dbReference type="AlphaFoldDB" id="A0A5A9W218"/>
<dbReference type="Pfam" id="PF11845">
    <property type="entry name" value="Tll0287-like"/>
    <property type="match status" value="1"/>
</dbReference>
<evidence type="ECO:0000256" key="9">
    <source>
        <dbReference type="ARBA" id="ARBA00064003"/>
    </source>
</evidence>
<dbReference type="SUPFAM" id="SSF47384">
    <property type="entry name" value="Homodimeric domain of signal transducing histidine kinase"/>
    <property type="match status" value="1"/>
</dbReference>
<feature type="compositionally biased region" description="Basic and acidic residues" evidence="12">
    <location>
        <begin position="650"/>
        <end position="660"/>
    </location>
</feature>
<dbReference type="Gene3D" id="3.30.565.10">
    <property type="entry name" value="Histidine kinase-like ATPase, C-terminal domain"/>
    <property type="match status" value="1"/>
</dbReference>
<dbReference type="InterPro" id="IPR036097">
    <property type="entry name" value="HisK_dim/P_sf"/>
</dbReference>
<sequence length="818" mass="90809">MKSAHDPSIGSMIQSRQRFRILLLACAFLFALIFMFLSIWVAKGSEEEALLRSARAYSKAIESFRSFYNDVIVDAVRGHPWVEVTEHYRDQPGAIPIPATMTLDLVDYMSAQDDSIQARLISDHPFPQRASRELSEFEQKALRQLSQQQKTEFFEFQRRVATEGSGEFLLYASPVRMEQGCVACHNNHPDSPKRDWQLGDLRGIQVVQIPKTSADLWGSDRFLFLAAFVGLAFVLAVSALLLLQLNIRRAFALLTEKNQELEQARSVAEKASASKSAFLANMSHEIRTPMTGIMGMTDLALDTQLTQTQRGYLQVVRSSAQSLLTILNDILDFSKIDAGKLNIEQSEFALKDLLCDSLKSIAVLARRKGLQLSVELDAELPDLCTGDAVRIRQVLVNLCDNAVKFTAAGRVRVSVSWLCAEEAGSGRLYVRIQDQGIGIPADKLEHIFESFTQADNSTTRRYGGTGLGLSICARLVSLMHGQIGVESVENQGSCFWFQLPLSQAQILPQVRPVQPAPLHCVLVEADPCSAQTLKYEIQRLGAEVTGLSGYAELKSWLQRPSPSARAVDHPQDLLLINIHLDPIMDNAQLQGLIELGLDTQRTLLIADYLPREQLRHLQALGFLHWLTYPVKPSEIRDLVQEISTSPALHSDSHRGSHRGSETPATEPKTAALADQGLHILLAEDNPVNQRLIRTLLEKAGHHVTLVDNGLAAVEALRKSLNDKAEMIKAEAFDLILMDMQMPVMGGLEATRQIRLLTSALPIYAMTANVLPEDKEACQAAGMNGHLSKPLKINELNAVLEQVKHNLEVSIERLIQMDH</sequence>
<dbReference type="OrthoDB" id="6110612at2"/>
<dbReference type="PROSITE" id="PS50110">
    <property type="entry name" value="RESPONSE_REGULATORY"/>
    <property type="match status" value="2"/>
</dbReference>
<name>A0A5A9W218_9GAMM</name>
<evidence type="ECO:0000256" key="6">
    <source>
        <dbReference type="ARBA" id="ARBA00022777"/>
    </source>
</evidence>
<comment type="caution">
    <text evidence="11">Lacks conserved residue(s) required for the propagation of feature annotation.</text>
</comment>
<comment type="subunit">
    <text evidence="9">At low DSF concentrations, interacts with RpfF.</text>
</comment>
<evidence type="ECO:0000313" key="17">
    <source>
        <dbReference type="Proteomes" id="UP000325302"/>
    </source>
</evidence>
<evidence type="ECO:0000256" key="3">
    <source>
        <dbReference type="ARBA" id="ARBA00022553"/>
    </source>
</evidence>
<dbReference type="InterPro" id="IPR004358">
    <property type="entry name" value="Sig_transdc_His_kin-like_C"/>
</dbReference>
<dbReference type="EC" id="2.7.13.3" evidence="2"/>
<dbReference type="Gene3D" id="1.10.287.130">
    <property type="match status" value="1"/>
</dbReference>
<dbReference type="SMART" id="SM00388">
    <property type="entry name" value="HisKA"/>
    <property type="match status" value="1"/>
</dbReference>
<dbReference type="GO" id="GO:0005524">
    <property type="term" value="F:ATP binding"/>
    <property type="evidence" value="ECO:0007669"/>
    <property type="project" value="UniProtKB-KW"/>
</dbReference>
<dbReference type="Gene3D" id="3.40.50.2300">
    <property type="match status" value="1"/>
</dbReference>
<evidence type="ECO:0000256" key="4">
    <source>
        <dbReference type="ARBA" id="ARBA00022679"/>
    </source>
</evidence>
<evidence type="ECO:0000256" key="10">
    <source>
        <dbReference type="ARBA" id="ARBA00068150"/>
    </source>
</evidence>
<dbReference type="Pfam" id="PF00512">
    <property type="entry name" value="HisKA"/>
    <property type="match status" value="1"/>
</dbReference>
<dbReference type="InterPro" id="IPR005467">
    <property type="entry name" value="His_kinase_dom"/>
</dbReference>
<dbReference type="EMBL" id="SMRS01000007">
    <property type="protein sequence ID" value="KAA0874135.1"/>
    <property type="molecule type" value="Genomic_DNA"/>
</dbReference>
<keyword evidence="8" id="KW-0902">Two-component regulatory system</keyword>
<evidence type="ECO:0000256" key="13">
    <source>
        <dbReference type="SAM" id="Phobius"/>
    </source>
</evidence>
<feature type="modified residue" description="4-aspartylphosphate" evidence="11">
    <location>
        <position position="738"/>
    </location>
</feature>
<dbReference type="CDD" id="cd17546">
    <property type="entry name" value="REC_hyHK_CKI1_RcsC-like"/>
    <property type="match status" value="1"/>
</dbReference>
<dbReference type="SMART" id="SM00448">
    <property type="entry name" value="REC"/>
    <property type="match status" value="1"/>
</dbReference>
<dbReference type="CDD" id="cd00082">
    <property type="entry name" value="HisKA"/>
    <property type="match status" value="1"/>
</dbReference>
<feature type="domain" description="Response regulatory" evidence="15">
    <location>
        <begin position="678"/>
        <end position="803"/>
    </location>
</feature>
<dbReference type="SMART" id="SM00387">
    <property type="entry name" value="HATPase_c"/>
    <property type="match status" value="1"/>
</dbReference>
<keyword evidence="7" id="KW-0067">ATP-binding</keyword>
<comment type="catalytic activity">
    <reaction evidence="1">
        <text>ATP + protein L-histidine = ADP + protein N-phospho-L-histidine.</text>
        <dbReference type="EC" id="2.7.13.3"/>
    </reaction>
</comment>
<organism evidence="16 17">
    <name type="scientific">Nitrincola tapanii</name>
    <dbReference type="NCBI Taxonomy" id="1708751"/>
    <lineage>
        <taxon>Bacteria</taxon>
        <taxon>Pseudomonadati</taxon>
        <taxon>Pseudomonadota</taxon>
        <taxon>Gammaproteobacteria</taxon>
        <taxon>Oceanospirillales</taxon>
        <taxon>Oceanospirillaceae</taxon>
        <taxon>Nitrincola</taxon>
    </lineage>
</organism>
<dbReference type="PANTHER" id="PTHR45339:SF5">
    <property type="entry name" value="HISTIDINE KINASE"/>
    <property type="match status" value="1"/>
</dbReference>
<dbReference type="InterPro" id="IPR003661">
    <property type="entry name" value="HisK_dim/P_dom"/>
</dbReference>
<evidence type="ECO:0000256" key="11">
    <source>
        <dbReference type="PROSITE-ProRule" id="PRU00169"/>
    </source>
</evidence>
<evidence type="ECO:0000256" key="12">
    <source>
        <dbReference type="SAM" id="MobiDB-lite"/>
    </source>
</evidence>
<protein>
    <recommendedName>
        <fullName evidence="10">Sensory/regulatory protein RpfC</fullName>
        <ecNumber evidence="2">2.7.13.3</ecNumber>
    </recommendedName>
</protein>
<keyword evidence="6" id="KW-0418">Kinase</keyword>
<dbReference type="CDD" id="cd16922">
    <property type="entry name" value="HATPase_EvgS-ArcB-TorS-like"/>
    <property type="match status" value="1"/>
</dbReference>
<dbReference type="RefSeq" id="WP_149391367.1">
    <property type="nucleotide sequence ID" value="NZ_SMRS01000007.1"/>
</dbReference>
<feature type="domain" description="Response regulatory" evidence="15">
    <location>
        <begin position="519"/>
        <end position="643"/>
    </location>
</feature>
<dbReference type="Pfam" id="PF00072">
    <property type="entry name" value="Response_reg"/>
    <property type="match status" value="1"/>
</dbReference>
<keyword evidence="13" id="KW-0812">Transmembrane</keyword>
<keyword evidence="4" id="KW-0808">Transferase</keyword>
<keyword evidence="13" id="KW-1133">Transmembrane helix</keyword>
<feature type="transmembrane region" description="Helical" evidence="13">
    <location>
        <begin position="21"/>
        <end position="42"/>
    </location>
</feature>
<evidence type="ECO:0000256" key="8">
    <source>
        <dbReference type="ARBA" id="ARBA00023012"/>
    </source>
</evidence>
<comment type="caution">
    <text evidence="16">The sequence shown here is derived from an EMBL/GenBank/DDBJ whole genome shotgun (WGS) entry which is preliminary data.</text>
</comment>
<evidence type="ECO:0000256" key="2">
    <source>
        <dbReference type="ARBA" id="ARBA00012438"/>
    </source>
</evidence>
<dbReference type="FunFam" id="1.10.287.130:FF:000002">
    <property type="entry name" value="Two-component osmosensing histidine kinase"/>
    <property type="match status" value="1"/>
</dbReference>
<keyword evidence="3 11" id="KW-0597">Phosphoprotein</keyword>
<evidence type="ECO:0000313" key="16">
    <source>
        <dbReference type="EMBL" id="KAA0874135.1"/>
    </source>
</evidence>
<dbReference type="PROSITE" id="PS50109">
    <property type="entry name" value="HIS_KIN"/>
    <property type="match status" value="1"/>
</dbReference>
<dbReference type="SUPFAM" id="SSF55874">
    <property type="entry name" value="ATPase domain of HSP90 chaperone/DNA topoisomerase II/histidine kinase"/>
    <property type="match status" value="1"/>
</dbReference>
<gene>
    <name evidence="16" type="ORF">E1H14_10180</name>
</gene>
<feature type="transmembrane region" description="Helical" evidence="13">
    <location>
        <begin position="222"/>
        <end position="243"/>
    </location>
</feature>
<evidence type="ECO:0000259" key="14">
    <source>
        <dbReference type="PROSITE" id="PS50109"/>
    </source>
</evidence>
<proteinExistence type="predicted"/>
<dbReference type="InterPro" id="IPR011006">
    <property type="entry name" value="CheY-like_superfamily"/>
</dbReference>
<dbReference type="GO" id="GO:0000155">
    <property type="term" value="F:phosphorelay sensor kinase activity"/>
    <property type="evidence" value="ECO:0007669"/>
    <property type="project" value="InterPro"/>
</dbReference>
<evidence type="ECO:0000259" key="15">
    <source>
        <dbReference type="PROSITE" id="PS50110"/>
    </source>
</evidence>
<accession>A0A5A9W218</accession>
<dbReference type="Pfam" id="PF02518">
    <property type="entry name" value="HATPase_c"/>
    <property type="match status" value="1"/>
</dbReference>
<dbReference type="PANTHER" id="PTHR45339">
    <property type="entry name" value="HYBRID SIGNAL TRANSDUCTION HISTIDINE KINASE J"/>
    <property type="match status" value="1"/>
</dbReference>
<reference evidence="16 17" key="1">
    <citation type="submission" date="2019-03" db="EMBL/GenBank/DDBJ databases">
        <title>Nitrincola sp. nov. isolated from an Indian soda lake.</title>
        <authorList>
            <person name="Joshi A."/>
            <person name="Thite S.V."/>
            <person name="Joseph N."/>
            <person name="Dhotre D."/>
            <person name="Moorthy M."/>
            <person name="Shouche Y.S."/>
        </authorList>
    </citation>
    <scope>NUCLEOTIDE SEQUENCE [LARGE SCALE GENOMIC DNA]</scope>
    <source>
        <strain evidence="16 17">MEB193</strain>
    </source>
</reference>
<dbReference type="SUPFAM" id="SSF52172">
    <property type="entry name" value="CheY-like"/>
    <property type="match status" value="2"/>
</dbReference>
<dbReference type="InterPro" id="IPR021796">
    <property type="entry name" value="Tll0287-like_dom"/>
</dbReference>
<evidence type="ECO:0000256" key="1">
    <source>
        <dbReference type="ARBA" id="ARBA00000085"/>
    </source>
</evidence>
<evidence type="ECO:0000256" key="5">
    <source>
        <dbReference type="ARBA" id="ARBA00022741"/>
    </source>
</evidence>
<dbReference type="Proteomes" id="UP000325302">
    <property type="component" value="Unassembled WGS sequence"/>
</dbReference>
<dbReference type="InterPro" id="IPR003594">
    <property type="entry name" value="HATPase_dom"/>
</dbReference>
<keyword evidence="17" id="KW-1185">Reference proteome</keyword>
<dbReference type="FunFam" id="3.30.565.10:FF:000010">
    <property type="entry name" value="Sensor histidine kinase RcsC"/>
    <property type="match status" value="1"/>
</dbReference>
<keyword evidence="13" id="KW-0472">Membrane</keyword>
<feature type="region of interest" description="Disordered" evidence="12">
    <location>
        <begin position="646"/>
        <end position="668"/>
    </location>
</feature>
<dbReference type="InterPro" id="IPR036890">
    <property type="entry name" value="HATPase_C_sf"/>
</dbReference>
<dbReference type="PRINTS" id="PR00344">
    <property type="entry name" value="BCTRLSENSOR"/>
</dbReference>
<evidence type="ECO:0000256" key="7">
    <source>
        <dbReference type="ARBA" id="ARBA00022840"/>
    </source>
</evidence>
<feature type="domain" description="Histidine kinase" evidence="14">
    <location>
        <begin position="281"/>
        <end position="503"/>
    </location>
</feature>
<dbReference type="InterPro" id="IPR001789">
    <property type="entry name" value="Sig_transdc_resp-reg_receiver"/>
</dbReference>